<reference evidence="2" key="2">
    <citation type="submission" date="2020-11" db="EMBL/GenBank/DDBJ databases">
        <authorList>
            <person name="McCartney M.A."/>
            <person name="Auch B."/>
            <person name="Kono T."/>
            <person name="Mallez S."/>
            <person name="Becker A."/>
            <person name="Gohl D.M."/>
            <person name="Silverstein K.A.T."/>
            <person name="Koren S."/>
            <person name="Bechman K.B."/>
            <person name="Herman A."/>
            <person name="Abrahante J.E."/>
            <person name="Garbe J."/>
        </authorList>
    </citation>
    <scope>NUCLEOTIDE SEQUENCE</scope>
    <source>
        <strain evidence="2">Duluth1</strain>
        <tissue evidence="2">Whole animal</tissue>
    </source>
</reference>
<feature type="region of interest" description="Disordered" evidence="1">
    <location>
        <begin position="38"/>
        <end position="57"/>
    </location>
</feature>
<evidence type="ECO:0000313" key="2">
    <source>
        <dbReference type="EMBL" id="KAH3876113.1"/>
    </source>
</evidence>
<protein>
    <submittedName>
        <fullName evidence="2">Uncharacterized protein</fullName>
    </submittedName>
</protein>
<keyword evidence="3" id="KW-1185">Reference proteome</keyword>
<reference evidence="2" key="1">
    <citation type="journal article" date="2019" name="bioRxiv">
        <title>The Genome of the Zebra Mussel, Dreissena polymorpha: A Resource for Invasive Species Research.</title>
        <authorList>
            <person name="McCartney M.A."/>
            <person name="Auch B."/>
            <person name="Kono T."/>
            <person name="Mallez S."/>
            <person name="Zhang Y."/>
            <person name="Obille A."/>
            <person name="Becker A."/>
            <person name="Abrahante J.E."/>
            <person name="Garbe J."/>
            <person name="Badalamenti J.P."/>
            <person name="Herman A."/>
            <person name="Mangelson H."/>
            <person name="Liachko I."/>
            <person name="Sullivan S."/>
            <person name="Sone E.D."/>
            <person name="Koren S."/>
            <person name="Silverstein K.A.T."/>
            <person name="Beckman K.B."/>
            <person name="Gohl D.M."/>
        </authorList>
    </citation>
    <scope>NUCLEOTIDE SEQUENCE</scope>
    <source>
        <strain evidence="2">Duluth1</strain>
        <tissue evidence="2">Whole animal</tissue>
    </source>
</reference>
<comment type="caution">
    <text evidence="2">The sequence shown here is derived from an EMBL/GenBank/DDBJ whole genome shotgun (WGS) entry which is preliminary data.</text>
</comment>
<name>A0A9D4MGG2_DREPO</name>
<dbReference type="EMBL" id="JAIWYP010000002">
    <property type="protein sequence ID" value="KAH3876113.1"/>
    <property type="molecule type" value="Genomic_DNA"/>
</dbReference>
<evidence type="ECO:0000313" key="3">
    <source>
        <dbReference type="Proteomes" id="UP000828390"/>
    </source>
</evidence>
<feature type="compositionally biased region" description="Basic and acidic residues" evidence="1">
    <location>
        <begin position="39"/>
        <end position="56"/>
    </location>
</feature>
<proteinExistence type="predicted"/>
<organism evidence="2 3">
    <name type="scientific">Dreissena polymorpha</name>
    <name type="common">Zebra mussel</name>
    <name type="synonym">Mytilus polymorpha</name>
    <dbReference type="NCBI Taxonomy" id="45954"/>
    <lineage>
        <taxon>Eukaryota</taxon>
        <taxon>Metazoa</taxon>
        <taxon>Spiralia</taxon>
        <taxon>Lophotrochozoa</taxon>
        <taxon>Mollusca</taxon>
        <taxon>Bivalvia</taxon>
        <taxon>Autobranchia</taxon>
        <taxon>Heteroconchia</taxon>
        <taxon>Euheterodonta</taxon>
        <taxon>Imparidentia</taxon>
        <taxon>Neoheterodontei</taxon>
        <taxon>Myida</taxon>
        <taxon>Dreissenoidea</taxon>
        <taxon>Dreissenidae</taxon>
        <taxon>Dreissena</taxon>
    </lineage>
</organism>
<sequence length="108" mass="12660">MERAVFSKISPTYFMKKLEYMGWRSARRGVRAWCPRTTHNHERREDGRSDTLEGGRRRGRQKKIWLDDVNELKSCPFDELLLAAVSCRESVSSFLIATRSQRPARSIE</sequence>
<dbReference type="Proteomes" id="UP000828390">
    <property type="component" value="Unassembled WGS sequence"/>
</dbReference>
<accession>A0A9D4MGG2</accession>
<gene>
    <name evidence="2" type="ORF">DPMN_039394</name>
</gene>
<evidence type="ECO:0000256" key="1">
    <source>
        <dbReference type="SAM" id="MobiDB-lite"/>
    </source>
</evidence>
<dbReference type="AlphaFoldDB" id="A0A9D4MGG2"/>